<feature type="transmembrane region" description="Helical" evidence="1">
    <location>
        <begin position="224"/>
        <end position="244"/>
    </location>
</feature>
<organism evidence="3 4">
    <name type="scientific">Nocardioides panacisoli</name>
    <dbReference type="NCBI Taxonomy" id="627624"/>
    <lineage>
        <taxon>Bacteria</taxon>
        <taxon>Bacillati</taxon>
        <taxon>Actinomycetota</taxon>
        <taxon>Actinomycetes</taxon>
        <taxon>Propionibacteriales</taxon>
        <taxon>Nocardioidaceae</taxon>
        <taxon>Nocardioides</taxon>
    </lineage>
</organism>
<feature type="signal peptide" evidence="2">
    <location>
        <begin position="1"/>
        <end position="24"/>
    </location>
</feature>
<sequence length="249" mass="25341">MERVTVLLRTAVALLVVAPTVALAGPSTPARAAQPAPAARSGACMELAPDDLDATLLQSYADAADDVFAGKVLDRSTHVGKVKRSGHKKPRTYTHTVRVDKVFRGDLGSGDRVMLLTNDAGAQHGLGPLKVDSTYLFFTTDVETGPGDGIPSPTGGASGGGGKDVATVMAVDCAGTTALPDGLSARLRDQVDQLLAGDSAPSAEPVLSDPAGGASEPPALSRTIAPGIALALLGVLGLVLFSWLGRRRA</sequence>
<evidence type="ECO:0000313" key="3">
    <source>
        <dbReference type="EMBL" id="GAA3818991.1"/>
    </source>
</evidence>
<dbReference type="EMBL" id="BAABAH010000006">
    <property type="protein sequence ID" value="GAA3818991.1"/>
    <property type="molecule type" value="Genomic_DNA"/>
</dbReference>
<keyword evidence="1" id="KW-0472">Membrane</keyword>
<keyword evidence="4" id="KW-1185">Reference proteome</keyword>
<keyword evidence="1" id="KW-1133">Transmembrane helix</keyword>
<name>A0ABP7IHY7_9ACTN</name>
<reference evidence="4" key="1">
    <citation type="journal article" date="2019" name="Int. J. Syst. Evol. Microbiol.">
        <title>The Global Catalogue of Microorganisms (GCM) 10K type strain sequencing project: providing services to taxonomists for standard genome sequencing and annotation.</title>
        <authorList>
            <consortium name="The Broad Institute Genomics Platform"/>
            <consortium name="The Broad Institute Genome Sequencing Center for Infectious Disease"/>
            <person name="Wu L."/>
            <person name="Ma J."/>
        </authorList>
    </citation>
    <scope>NUCLEOTIDE SEQUENCE [LARGE SCALE GENOMIC DNA]</scope>
    <source>
        <strain evidence="4">JCM 16953</strain>
    </source>
</reference>
<dbReference type="Proteomes" id="UP001501821">
    <property type="component" value="Unassembled WGS sequence"/>
</dbReference>
<gene>
    <name evidence="3" type="ORF">GCM10022242_21000</name>
</gene>
<keyword evidence="1" id="KW-0812">Transmembrane</keyword>
<evidence type="ECO:0000256" key="2">
    <source>
        <dbReference type="SAM" id="SignalP"/>
    </source>
</evidence>
<feature type="chain" id="PRO_5045241451" evidence="2">
    <location>
        <begin position="25"/>
        <end position="249"/>
    </location>
</feature>
<keyword evidence="2" id="KW-0732">Signal</keyword>
<comment type="caution">
    <text evidence="3">The sequence shown here is derived from an EMBL/GenBank/DDBJ whole genome shotgun (WGS) entry which is preliminary data.</text>
</comment>
<protein>
    <submittedName>
        <fullName evidence="3">Uncharacterized protein</fullName>
    </submittedName>
</protein>
<evidence type="ECO:0000313" key="4">
    <source>
        <dbReference type="Proteomes" id="UP001501821"/>
    </source>
</evidence>
<evidence type="ECO:0000256" key="1">
    <source>
        <dbReference type="SAM" id="Phobius"/>
    </source>
</evidence>
<proteinExistence type="predicted"/>
<accession>A0ABP7IHY7</accession>